<proteinExistence type="predicted"/>
<keyword evidence="3" id="KW-1185">Reference proteome</keyword>
<accession>A0A8J7WAL0</accession>
<evidence type="ECO:0000313" key="2">
    <source>
        <dbReference type="EMBL" id="MBR1369675.1"/>
    </source>
</evidence>
<comment type="caution">
    <text evidence="2">The sequence shown here is derived from an EMBL/GenBank/DDBJ whole genome shotgun (WGS) entry which is preliminary data.</text>
</comment>
<gene>
    <name evidence="2" type="ORF">RJ53_09385</name>
</gene>
<name>A0A8J7WAL0_9EURY</name>
<evidence type="ECO:0008006" key="4">
    <source>
        <dbReference type="Google" id="ProtNLM"/>
    </source>
</evidence>
<keyword evidence="1" id="KW-0472">Membrane</keyword>
<organism evidence="2 3">
    <name type="scientific">Methanocalculus chunghsingensis</name>
    <dbReference type="NCBI Taxonomy" id="156457"/>
    <lineage>
        <taxon>Archaea</taxon>
        <taxon>Methanobacteriati</taxon>
        <taxon>Methanobacteriota</taxon>
        <taxon>Stenosarchaea group</taxon>
        <taxon>Methanomicrobia</taxon>
        <taxon>Methanomicrobiales</taxon>
        <taxon>Methanocalculaceae</taxon>
        <taxon>Methanocalculus</taxon>
    </lineage>
</organism>
<protein>
    <recommendedName>
        <fullName evidence="4">DUF4064 domain-containing protein</fullName>
    </recommendedName>
</protein>
<evidence type="ECO:0000313" key="3">
    <source>
        <dbReference type="Proteomes" id="UP000730161"/>
    </source>
</evidence>
<keyword evidence="1" id="KW-1133">Transmembrane helix</keyword>
<dbReference type="AlphaFoldDB" id="A0A8J7WAL0"/>
<dbReference type="EMBL" id="JWHL01000017">
    <property type="protein sequence ID" value="MBR1369675.1"/>
    <property type="molecule type" value="Genomic_DNA"/>
</dbReference>
<feature type="transmembrane region" description="Helical" evidence="1">
    <location>
        <begin position="9"/>
        <end position="32"/>
    </location>
</feature>
<sequence length="114" mass="11555">MSDADTRPFWLGVIGGLLGIAAAFFAFFISFLGTGLAGAGTGAGEEFGTILLLGVAALIFSVSGIVGGSLRSNRAGGWAMVLSGIFVLISVSLFGVPTFLLFLIGGILRLTSHS</sequence>
<dbReference type="Proteomes" id="UP000730161">
    <property type="component" value="Unassembled WGS sequence"/>
</dbReference>
<feature type="transmembrane region" description="Helical" evidence="1">
    <location>
        <begin position="47"/>
        <end position="66"/>
    </location>
</feature>
<feature type="transmembrane region" description="Helical" evidence="1">
    <location>
        <begin position="78"/>
        <end position="108"/>
    </location>
</feature>
<reference evidence="2" key="1">
    <citation type="submission" date="2014-12" db="EMBL/GenBank/DDBJ databases">
        <authorList>
            <person name="Huang H.-H."/>
            <person name="Chen S.-C."/>
            <person name="Lai M.-C."/>
        </authorList>
    </citation>
    <scope>NUCLEOTIDE SEQUENCE</scope>
    <source>
        <strain evidence="2">K1F9705b</strain>
    </source>
</reference>
<evidence type="ECO:0000256" key="1">
    <source>
        <dbReference type="SAM" id="Phobius"/>
    </source>
</evidence>
<dbReference type="RefSeq" id="WP_211531416.1">
    <property type="nucleotide sequence ID" value="NZ_JWHL01000017.1"/>
</dbReference>
<keyword evidence="1" id="KW-0812">Transmembrane</keyword>